<evidence type="ECO:0000256" key="7">
    <source>
        <dbReference type="ARBA" id="ARBA00022827"/>
    </source>
</evidence>
<dbReference type="PANTHER" id="PTHR47354:SF8">
    <property type="entry name" value="1,2-PHENYLACETYL-COA EPOXIDASE, SUBUNIT E"/>
    <property type="match status" value="1"/>
</dbReference>
<dbReference type="Pfam" id="PF01794">
    <property type="entry name" value="Ferric_reduct"/>
    <property type="match status" value="1"/>
</dbReference>
<keyword evidence="7" id="KW-0274">FAD</keyword>
<dbReference type="Gene3D" id="2.40.30.10">
    <property type="entry name" value="Translation factors"/>
    <property type="match status" value="1"/>
</dbReference>
<evidence type="ECO:0000256" key="10">
    <source>
        <dbReference type="ARBA" id="ARBA00023004"/>
    </source>
</evidence>
<reference evidence="15 16" key="1">
    <citation type="journal article" date="2012" name="Int. J. Syst. Evol. Microbiol.">
        <title>Vibrio caribbeanicus sp. nov., isolated from the marine sponge Scleritoderma cyanea.</title>
        <authorList>
            <person name="Hoffmann M."/>
            <person name="Monday S.R."/>
            <person name="Allard M.W."/>
            <person name="Strain E.A."/>
            <person name="Whittaker P."/>
            <person name="Naum M."/>
            <person name="McCarthy P.J."/>
            <person name="Lopez J.V."/>
            <person name="Fischer M."/>
            <person name="Brown E.W."/>
        </authorList>
    </citation>
    <scope>NUCLEOTIDE SEQUENCE [LARGE SCALE GENOMIC DNA]</scope>
    <source>
        <strain evidence="15 16">LMG 19158</strain>
    </source>
</reference>
<evidence type="ECO:0000256" key="9">
    <source>
        <dbReference type="ARBA" id="ARBA00023002"/>
    </source>
</evidence>
<dbReference type="Pfam" id="PF08022">
    <property type="entry name" value="FAD_binding_8"/>
    <property type="match status" value="1"/>
</dbReference>
<accession>F9RS17</accession>
<dbReference type="CDD" id="cd06198">
    <property type="entry name" value="FNR_like_3"/>
    <property type="match status" value="1"/>
</dbReference>
<evidence type="ECO:0000256" key="4">
    <source>
        <dbReference type="ARBA" id="ARBA00022692"/>
    </source>
</evidence>
<dbReference type="InterPro" id="IPR013112">
    <property type="entry name" value="FAD-bd_8"/>
</dbReference>
<keyword evidence="3" id="KW-0285">Flavoprotein</keyword>
<feature type="transmembrane region" description="Helical" evidence="13">
    <location>
        <begin position="134"/>
        <end position="159"/>
    </location>
</feature>
<evidence type="ECO:0000259" key="14">
    <source>
        <dbReference type="PROSITE" id="PS51384"/>
    </source>
</evidence>
<feature type="domain" description="FAD-binding FR-type" evidence="14">
    <location>
        <begin position="162"/>
        <end position="262"/>
    </location>
</feature>
<dbReference type="GO" id="GO:0016020">
    <property type="term" value="C:membrane"/>
    <property type="evidence" value="ECO:0007669"/>
    <property type="project" value="UniProtKB-SubCell"/>
</dbReference>
<evidence type="ECO:0000256" key="6">
    <source>
        <dbReference type="ARBA" id="ARBA00022723"/>
    </source>
</evidence>
<feature type="transmembrane region" description="Helical" evidence="13">
    <location>
        <begin position="69"/>
        <end position="95"/>
    </location>
</feature>
<comment type="caution">
    <text evidence="15">The sequence shown here is derived from an EMBL/GenBank/DDBJ whole genome shotgun (WGS) entry which is preliminary data.</text>
</comment>
<dbReference type="SUPFAM" id="SSF63380">
    <property type="entry name" value="Riboflavin synthase domain-like"/>
    <property type="match status" value="1"/>
</dbReference>
<evidence type="ECO:0000256" key="11">
    <source>
        <dbReference type="ARBA" id="ARBA00023014"/>
    </source>
</evidence>
<evidence type="ECO:0000256" key="1">
    <source>
        <dbReference type="ARBA" id="ARBA00001974"/>
    </source>
</evidence>
<keyword evidence="11" id="KW-0411">Iron-sulfur</keyword>
<keyword evidence="6" id="KW-0479">Metal-binding</keyword>
<dbReference type="InterPro" id="IPR017927">
    <property type="entry name" value="FAD-bd_FR_type"/>
</dbReference>
<organism evidence="15 16">
    <name type="scientific">Vibrio scophthalmi LMG 19158</name>
    <dbReference type="NCBI Taxonomy" id="870967"/>
    <lineage>
        <taxon>Bacteria</taxon>
        <taxon>Pseudomonadati</taxon>
        <taxon>Pseudomonadota</taxon>
        <taxon>Gammaproteobacteria</taxon>
        <taxon>Vibrionales</taxon>
        <taxon>Vibrionaceae</taxon>
        <taxon>Vibrio</taxon>
    </lineage>
</organism>
<dbReference type="InterPro" id="IPR017938">
    <property type="entry name" value="Riboflavin_synthase-like_b-brl"/>
</dbReference>
<dbReference type="InterPro" id="IPR050415">
    <property type="entry name" value="MRET"/>
</dbReference>
<evidence type="ECO:0000256" key="3">
    <source>
        <dbReference type="ARBA" id="ARBA00022630"/>
    </source>
</evidence>
<dbReference type="Proteomes" id="UP000004349">
    <property type="component" value="Unassembled WGS sequence"/>
</dbReference>
<dbReference type="GO" id="GO:0050660">
    <property type="term" value="F:flavin adenine dinucleotide binding"/>
    <property type="evidence" value="ECO:0007669"/>
    <property type="project" value="TreeGrafter"/>
</dbReference>
<dbReference type="InterPro" id="IPR039261">
    <property type="entry name" value="FNR_nucleotide-bd"/>
</dbReference>
<comment type="cofactor">
    <cofactor evidence="1">
        <name>FAD</name>
        <dbReference type="ChEBI" id="CHEBI:57692"/>
    </cofactor>
</comment>
<keyword evidence="10" id="KW-0408">Iron</keyword>
<feature type="transmembrane region" description="Helical" evidence="13">
    <location>
        <begin position="29"/>
        <end position="49"/>
    </location>
</feature>
<dbReference type="PROSITE" id="PS51384">
    <property type="entry name" value="FAD_FR"/>
    <property type="match status" value="1"/>
</dbReference>
<evidence type="ECO:0000313" key="15">
    <source>
        <dbReference type="EMBL" id="EGU32629.1"/>
    </source>
</evidence>
<evidence type="ECO:0000256" key="12">
    <source>
        <dbReference type="ARBA" id="ARBA00023136"/>
    </source>
</evidence>
<dbReference type="EMBL" id="AFWE01000183">
    <property type="protein sequence ID" value="EGU32629.1"/>
    <property type="molecule type" value="Genomic_DNA"/>
</dbReference>
<name>F9RS17_9VIBR</name>
<dbReference type="GO" id="GO:0051537">
    <property type="term" value="F:2 iron, 2 sulfur cluster binding"/>
    <property type="evidence" value="ECO:0007669"/>
    <property type="project" value="UniProtKB-KW"/>
</dbReference>
<dbReference type="GO" id="GO:0016491">
    <property type="term" value="F:oxidoreductase activity"/>
    <property type="evidence" value="ECO:0007669"/>
    <property type="project" value="UniProtKB-KW"/>
</dbReference>
<keyword evidence="12 13" id="KW-0472">Membrane</keyword>
<dbReference type="AlphaFoldDB" id="F9RS17"/>
<dbReference type="Gene3D" id="3.40.50.80">
    <property type="entry name" value="Nucleotide-binding domain of ferredoxin-NADP reductase (FNR) module"/>
    <property type="match status" value="1"/>
</dbReference>
<dbReference type="SUPFAM" id="SSF52343">
    <property type="entry name" value="Ferredoxin reductase-like, C-terminal NADP-linked domain"/>
    <property type="match status" value="1"/>
</dbReference>
<feature type="transmembrane region" description="Helical" evidence="13">
    <location>
        <begin position="107"/>
        <end position="128"/>
    </location>
</feature>
<evidence type="ECO:0000256" key="8">
    <source>
        <dbReference type="ARBA" id="ARBA00022989"/>
    </source>
</evidence>
<gene>
    <name evidence="15" type="ORF">VIS19158_07360</name>
</gene>
<proteinExistence type="predicted"/>
<evidence type="ECO:0000313" key="16">
    <source>
        <dbReference type="Proteomes" id="UP000004349"/>
    </source>
</evidence>
<evidence type="ECO:0000256" key="13">
    <source>
        <dbReference type="SAM" id="Phobius"/>
    </source>
</evidence>
<sequence length="385" mass="42787">MATVLSARWRWVEKIVGGLDKGYRLHKQLGVGAALAMLMHWLLIIGGNAMIERGLMSPPPMMPGEPPMFITLAVTFGEFSLYAVAAIVLIALIQSVSYKRFQSIHKWSGVVVIMGVLHALVFAFLNFGDGKLNIVLFTLIVVMVVLSIMVALMSIFGLIGRGNKSHGVVTNVQRFQNAKGADVIRFSIQLKSHINYKEGQFAYLNFNDEAPHPFSILNYDQKTKVIEFGVKSLGDYTHKLVNTLTENQTVIVEGGYGYFQVSETKRQVWVGAGIGIIPMLSRLHALKGKSTDHTIDLFYCVSSEQEAYFASDLKLLANETNVELHILAADKQQYLTPEGIAQLTESQDYEVSFCGPYTFGESLKSGLAQTGFNPKQFKTELFKMR</sequence>
<dbReference type="eggNOG" id="COG4097">
    <property type="taxonomic scope" value="Bacteria"/>
</dbReference>
<comment type="subcellular location">
    <subcellularLocation>
        <location evidence="2">Membrane</location>
        <topology evidence="2">Multi-pass membrane protein</topology>
    </subcellularLocation>
</comment>
<protein>
    <submittedName>
        <fullName evidence="15">Ferric reductase like transmembrane component family protein</fullName>
    </submittedName>
</protein>
<keyword evidence="5" id="KW-0001">2Fe-2S</keyword>
<keyword evidence="8 13" id="KW-1133">Transmembrane helix</keyword>
<dbReference type="GO" id="GO:0046872">
    <property type="term" value="F:metal ion binding"/>
    <property type="evidence" value="ECO:0007669"/>
    <property type="project" value="UniProtKB-KW"/>
</dbReference>
<evidence type="ECO:0000256" key="2">
    <source>
        <dbReference type="ARBA" id="ARBA00004141"/>
    </source>
</evidence>
<dbReference type="PANTHER" id="PTHR47354">
    <property type="entry name" value="NADH OXIDOREDUCTASE HCR"/>
    <property type="match status" value="1"/>
</dbReference>
<dbReference type="InterPro" id="IPR013130">
    <property type="entry name" value="Fe3_Rdtase_TM_dom"/>
</dbReference>
<keyword evidence="9" id="KW-0560">Oxidoreductase</keyword>
<evidence type="ECO:0000256" key="5">
    <source>
        <dbReference type="ARBA" id="ARBA00022714"/>
    </source>
</evidence>
<keyword evidence="4 13" id="KW-0812">Transmembrane</keyword>